<evidence type="ECO:0000256" key="3">
    <source>
        <dbReference type="SAM" id="MobiDB-lite"/>
    </source>
</evidence>
<protein>
    <recommendedName>
        <fullName evidence="5">Ketoreductase domain-containing protein</fullName>
    </recommendedName>
</protein>
<dbReference type="PROSITE" id="PS51318">
    <property type="entry name" value="TAT"/>
    <property type="match status" value="1"/>
</dbReference>
<dbReference type="InterPro" id="IPR002347">
    <property type="entry name" value="SDR_fam"/>
</dbReference>
<dbReference type="Proteomes" id="UP001500689">
    <property type="component" value="Unassembled WGS sequence"/>
</dbReference>
<dbReference type="InterPro" id="IPR057326">
    <property type="entry name" value="KR_dom"/>
</dbReference>
<gene>
    <name evidence="6" type="ORF">GCM10022222_51770</name>
</gene>
<evidence type="ECO:0000313" key="6">
    <source>
        <dbReference type="EMBL" id="GAA3561626.1"/>
    </source>
</evidence>
<keyword evidence="4" id="KW-1133">Transmembrane helix</keyword>
<dbReference type="PANTHER" id="PTHR24321">
    <property type="entry name" value="DEHYDROGENASES, SHORT CHAIN"/>
    <property type="match status" value="1"/>
</dbReference>
<feature type="region of interest" description="Disordered" evidence="3">
    <location>
        <begin position="1"/>
        <end position="35"/>
    </location>
</feature>
<dbReference type="Gene3D" id="3.40.50.720">
    <property type="entry name" value="NAD(P)-binding Rossmann-like Domain"/>
    <property type="match status" value="1"/>
</dbReference>
<organism evidence="6 7">
    <name type="scientific">Amycolatopsis ultiminotia</name>
    <dbReference type="NCBI Taxonomy" id="543629"/>
    <lineage>
        <taxon>Bacteria</taxon>
        <taxon>Bacillati</taxon>
        <taxon>Actinomycetota</taxon>
        <taxon>Actinomycetes</taxon>
        <taxon>Pseudonocardiales</taxon>
        <taxon>Pseudonocardiaceae</taxon>
        <taxon>Amycolatopsis</taxon>
    </lineage>
</organism>
<evidence type="ECO:0000256" key="4">
    <source>
        <dbReference type="SAM" id="Phobius"/>
    </source>
</evidence>
<accession>A0ABP6X7B4</accession>
<evidence type="ECO:0000256" key="2">
    <source>
        <dbReference type="ARBA" id="ARBA00023002"/>
    </source>
</evidence>
<comment type="similarity">
    <text evidence="1">Belongs to the short-chain dehydrogenases/reductases (SDR) family.</text>
</comment>
<comment type="caution">
    <text evidence="6">The sequence shown here is derived from an EMBL/GenBank/DDBJ whole genome shotgun (WGS) entry which is preliminary data.</text>
</comment>
<keyword evidence="7" id="KW-1185">Reference proteome</keyword>
<dbReference type="PRINTS" id="PR00080">
    <property type="entry name" value="SDRFAMILY"/>
</dbReference>
<keyword evidence="4" id="KW-0812">Transmembrane</keyword>
<reference evidence="7" key="1">
    <citation type="journal article" date="2019" name="Int. J. Syst. Evol. Microbiol.">
        <title>The Global Catalogue of Microorganisms (GCM) 10K type strain sequencing project: providing services to taxonomists for standard genome sequencing and annotation.</title>
        <authorList>
            <consortium name="The Broad Institute Genomics Platform"/>
            <consortium name="The Broad Institute Genome Sequencing Center for Infectious Disease"/>
            <person name="Wu L."/>
            <person name="Ma J."/>
        </authorList>
    </citation>
    <scope>NUCLEOTIDE SEQUENCE [LARGE SCALE GENOMIC DNA]</scope>
    <source>
        <strain evidence="7">JCM 16898</strain>
    </source>
</reference>
<feature type="domain" description="Ketoreductase" evidence="5">
    <location>
        <begin position="89"/>
        <end position="282"/>
    </location>
</feature>
<sequence length="344" mass="35748">MASDDTATQWPDDGEQDDGKPDSVEQRGVAEDGAKRVPRRYSRRRLITTGAVAAGAGVLAGAVGGVALVGGTAPTPLLQPSGRRRFAGKVVLITGATSGIGRAAAIRFAEEGGKVAFCGRRRELGREVEQEIRNAGGEALYVPADVRVEPDVQRFVDTAVSRYGGLDVCFNNAGITVQKSVHEYTVEEWDNVQSTNLRGAFLSLKYGVPHLVARGGGAVVVTSSANAVATSGGKGAYAASKHGLIGLVQSAAHDYGADNIRVNALLPGTTDTELVRRAAGTENLPDAVWARMADIYAKNTIPDVKRLGTADEMAAAALILASDDLPFMTGAQLVVDGGTTSFAG</sequence>
<dbReference type="SMART" id="SM00822">
    <property type="entry name" value="PKS_KR"/>
    <property type="match status" value="1"/>
</dbReference>
<keyword evidence="4" id="KW-0472">Membrane</keyword>
<dbReference type="Pfam" id="PF13561">
    <property type="entry name" value="adh_short_C2"/>
    <property type="match status" value="1"/>
</dbReference>
<dbReference type="PANTHER" id="PTHR24321:SF11">
    <property type="entry name" value="BLR0893 PROTEIN"/>
    <property type="match status" value="1"/>
</dbReference>
<evidence type="ECO:0000313" key="7">
    <source>
        <dbReference type="Proteomes" id="UP001500689"/>
    </source>
</evidence>
<dbReference type="InterPro" id="IPR036291">
    <property type="entry name" value="NAD(P)-bd_dom_sf"/>
</dbReference>
<dbReference type="InterPro" id="IPR020904">
    <property type="entry name" value="Sc_DH/Rdtase_CS"/>
</dbReference>
<feature type="transmembrane region" description="Helical" evidence="4">
    <location>
        <begin position="46"/>
        <end position="70"/>
    </location>
</feature>
<proteinExistence type="inferred from homology"/>
<dbReference type="PROSITE" id="PS00061">
    <property type="entry name" value="ADH_SHORT"/>
    <property type="match status" value="1"/>
</dbReference>
<dbReference type="EMBL" id="BAAAZN010000011">
    <property type="protein sequence ID" value="GAA3561626.1"/>
    <property type="molecule type" value="Genomic_DNA"/>
</dbReference>
<evidence type="ECO:0000256" key="1">
    <source>
        <dbReference type="ARBA" id="ARBA00006484"/>
    </source>
</evidence>
<dbReference type="InterPro" id="IPR006311">
    <property type="entry name" value="TAT_signal"/>
</dbReference>
<evidence type="ECO:0000259" key="5">
    <source>
        <dbReference type="SMART" id="SM00822"/>
    </source>
</evidence>
<dbReference type="SUPFAM" id="SSF51735">
    <property type="entry name" value="NAD(P)-binding Rossmann-fold domains"/>
    <property type="match status" value="1"/>
</dbReference>
<feature type="compositionally biased region" description="Basic and acidic residues" evidence="3">
    <location>
        <begin position="17"/>
        <end position="35"/>
    </location>
</feature>
<keyword evidence="2" id="KW-0560">Oxidoreductase</keyword>
<dbReference type="PRINTS" id="PR00081">
    <property type="entry name" value="GDHRDH"/>
</dbReference>
<dbReference type="CDD" id="cd05233">
    <property type="entry name" value="SDR_c"/>
    <property type="match status" value="1"/>
</dbReference>
<name>A0ABP6X7B4_9PSEU</name>